<feature type="transmembrane region" description="Helical" evidence="8">
    <location>
        <begin position="228"/>
        <end position="251"/>
    </location>
</feature>
<feature type="transmembrane region" description="Helical" evidence="8">
    <location>
        <begin position="172"/>
        <end position="189"/>
    </location>
</feature>
<evidence type="ECO:0000256" key="3">
    <source>
        <dbReference type="ARBA" id="ARBA00022448"/>
    </source>
</evidence>
<dbReference type="PIRSF" id="PIRSF002744">
    <property type="entry name" value="Pur-cyt_permease"/>
    <property type="match status" value="1"/>
</dbReference>
<evidence type="ECO:0000256" key="8">
    <source>
        <dbReference type="SAM" id="Phobius"/>
    </source>
</evidence>
<evidence type="ECO:0000256" key="2">
    <source>
        <dbReference type="ARBA" id="ARBA00008974"/>
    </source>
</evidence>
<feature type="transmembrane region" description="Helical" evidence="8">
    <location>
        <begin position="196"/>
        <end position="216"/>
    </location>
</feature>
<comment type="similarity">
    <text evidence="2 7">Belongs to the purine-cytosine permease (2.A.39) family.</text>
</comment>
<dbReference type="Proteomes" id="UP000799537">
    <property type="component" value="Unassembled WGS sequence"/>
</dbReference>
<keyword evidence="5 8" id="KW-1133">Transmembrane helix</keyword>
<name>A0A6A6CPU1_ZASCE</name>
<accession>A0A6A6CPU1</accession>
<feature type="transmembrane region" description="Helical" evidence="8">
    <location>
        <begin position="107"/>
        <end position="126"/>
    </location>
</feature>
<dbReference type="PANTHER" id="PTHR31806:SF5">
    <property type="entry name" value="PURINE-CYTOSINE PERMEASE FCY21"/>
    <property type="match status" value="1"/>
</dbReference>
<evidence type="ECO:0000313" key="10">
    <source>
        <dbReference type="Proteomes" id="UP000799537"/>
    </source>
</evidence>
<dbReference type="Gene3D" id="1.10.4160.10">
    <property type="entry name" value="Hydantoin permease"/>
    <property type="match status" value="1"/>
</dbReference>
<evidence type="ECO:0000256" key="4">
    <source>
        <dbReference type="ARBA" id="ARBA00022692"/>
    </source>
</evidence>
<evidence type="ECO:0000256" key="7">
    <source>
        <dbReference type="PIRNR" id="PIRNR002744"/>
    </source>
</evidence>
<evidence type="ECO:0008006" key="11">
    <source>
        <dbReference type="Google" id="ProtNLM"/>
    </source>
</evidence>
<feature type="transmembrane region" description="Helical" evidence="8">
    <location>
        <begin position="146"/>
        <end position="166"/>
    </location>
</feature>
<feature type="transmembrane region" description="Helical" evidence="8">
    <location>
        <begin position="464"/>
        <end position="480"/>
    </location>
</feature>
<reference evidence="9" key="1">
    <citation type="journal article" date="2020" name="Stud. Mycol.">
        <title>101 Dothideomycetes genomes: a test case for predicting lifestyles and emergence of pathogens.</title>
        <authorList>
            <person name="Haridas S."/>
            <person name="Albert R."/>
            <person name="Binder M."/>
            <person name="Bloem J."/>
            <person name="Labutti K."/>
            <person name="Salamov A."/>
            <person name="Andreopoulos B."/>
            <person name="Baker S."/>
            <person name="Barry K."/>
            <person name="Bills G."/>
            <person name="Bluhm B."/>
            <person name="Cannon C."/>
            <person name="Castanera R."/>
            <person name="Culley D."/>
            <person name="Daum C."/>
            <person name="Ezra D."/>
            <person name="Gonzalez J."/>
            <person name="Henrissat B."/>
            <person name="Kuo A."/>
            <person name="Liang C."/>
            <person name="Lipzen A."/>
            <person name="Lutzoni F."/>
            <person name="Magnuson J."/>
            <person name="Mondo S."/>
            <person name="Nolan M."/>
            <person name="Ohm R."/>
            <person name="Pangilinan J."/>
            <person name="Park H.-J."/>
            <person name="Ramirez L."/>
            <person name="Alfaro M."/>
            <person name="Sun H."/>
            <person name="Tritt A."/>
            <person name="Yoshinaga Y."/>
            <person name="Zwiers L.-H."/>
            <person name="Turgeon B."/>
            <person name="Goodwin S."/>
            <person name="Spatafora J."/>
            <person name="Crous P."/>
            <person name="Grigoriev I."/>
        </authorList>
    </citation>
    <scope>NUCLEOTIDE SEQUENCE</scope>
    <source>
        <strain evidence="9">ATCC 36951</strain>
    </source>
</reference>
<dbReference type="GeneID" id="54569978"/>
<dbReference type="RefSeq" id="XP_033668678.1">
    <property type="nucleotide sequence ID" value="XM_033816706.1"/>
</dbReference>
<dbReference type="InterPro" id="IPR001248">
    <property type="entry name" value="Pur-cyt_permease"/>
</dbReference>
<gene>
    <name evidence="9" type="ORF">M409DRAFT_65887</name>
</gene>
<comment type="subcellular location">
    <subcellularLocation>
        <location evidence="1">Membrane</location>
        <topology evidence="1">Multi-pass membrane protein</topology>
    </subcellularLocation>
</comment>
<dbReference type="OrthoDB" id="5428495at2759"/>
<feature type="transmembrane region" description="Helical" evidence="8">
    <location>
        <begin position="263"/>
        <end position="285"/>
    </location>
</feature>
<keyword evidence="4 8" id="KW-0812">Transmembrane</keyword>
<dbReference type="EMBL" id="ML993592">
    <property type="protein sequence ID" value="KAF2167789.1"/>
    <property type="molecule type" value="Genomic_DNA"/>
</dbReference>
<dbReference type="InterPro" id="IPR026030">
    <property type="entry name" value="Pur-cyt_permease_Fcy2/21/22"/>
</dbReference>
<feature type="transmembrane region" description="Helical" evidence="8">
    <location>
        <begin position="357"/>
        <end position="380"/>
    </location>
</feature>
<sequence length="491" mass="52971">MEHRSSGKTVSNVKDEEHGIDVGDIDISNSIDRHGSMTTKRLQRFWQKLTVRAAIEVNGIQPVPIEERNEHRVFNVFTVWFTLSTNLLPIVTGMVGTLSYGLSLRDAALVILFFCILCCVPTAYLATLGPKTGMRQMVQARFSFGYYLVSIPVILNLATLTGFVVIDSVIGGLTLSSVTSVAFCGFKVLHQYERYAWIPALIALVVATGCGGTHLRDQAPTQPATAQTILSFGGLVAGFLIPWAVLASDFATYMPPNTPSIKIFAYTYSGLFLPTVLLMTLGAAIGGAVPQYPSWQAGYDATSAGGILAAMLEPAGGFGKFLVVLLSLSILGNISATMYSISLNFQLLVPWLVRTPRAVFCVVVTAIAIPVSIRAAVSFFNSLENFIGIIGYWSAAFVAVVTCEHIIFRGSDSRNYDHLAWNESSLLPSGVPAILAAVLSFGLVIPCMNQVWYTGPIAVHTGDIGFEMALVVTAVLYVPLRHVEVKMKGKA</sequence>
<feature type="transmembrane region" description="Helical" evidence="8">
    <location>
        <begin position="386"/>
        <end position="408"/>
    </location>
</feature>
<feature type="transmembrane region" description="Helical" evidence="8">
    <location>
        <begin position="429"/>
        <end position="452"/>
    </location>
</feature>
<dbReference type="Pfam" id="PF02133">
    <property type="entry name" value="Transp_cyt_pur"/>
    <property type="match status" value="2"/>
</dbReference>
<protein>
    <recommendedName>
        <fullName evidence="11">Purine-cytosine permease</fullName>
    </recommendedName>
</protein>
<dbReference type="GO" id="GO:0022857">
    <property type="term" value="F:transmembrane transporter activity"/>
    <property type="evidence" value="ECO:0007669"/>
    <property type="project" value="InterPro"/>
</dbReference>
<dbReference type="GO" id="GO:0005886">
    <property type="term" value="C:plasma membrane"/>
    <property type="evidence" value="ECO:0007669"/>
    <property type="project" value="TreeGrafter"/>
</dbReference>
<organism evidence="9 10">
    <name type="scientific">Zasmidium cellare ATCC 36951</name>
    <dbReference type="NCBI Taxonomy" id="1080233"/>
    <lineage>
        <taxon>Eukaryota</taxon>
        <taxon>Fungi</taxon>
        <taxon>Dikarya</taxon>
        <taxon>Ascomycota</taxon>
        <taxon>Pezizomycotina</taxon>
        <taxon>Dothideomycetes</taxon>
        <taxon>Dothideomycetidae</taxon>
        <taxon>Mycosphaerellales</taxon>
        <taxon>Mycosphaerellaceae</taxon>
        <taxon>Zasmidium</taxon>
    </lineage>
</organism>
<evidence type="ECO:0000256" key="6">
    <source>
        <dbReference type="ARBA" id="ARBA00023136"/>
    </source>
</evidence>
<feature type="transmembrane region" description="Helical" evidence="8">
    <location>
        <begin position="321"/>
        <end position="345"/>
    </location>
</feature>
<keyword evidence="10" id="KW-1185">Reference proteome</keyword>
<proteinExistence type="inferred from homology"/>
<dbReference type="AlphaFoldDB" id="A0A6A6CPU1"/>
<feature type="transmembrane region" description="Helical" evidence="8">
    <location>
        <begin position="73"/>
        <end position="95"/>
    </location>
</feature>
<evidence type="ECO:0000256" key="5">
    <source>
        <dbReference type="ARBA" id="ARBA00022989"/>
    </source>
</evidence>
<evidence type="ECO:0000256" key="1">
    <source>
        <dbReference type="ARBA" id="ARBA00004141"/>
    </source>
</evidence>
<keyword evidence="3 7" id="KW-0813">Transport</keyword>
<keyword evidence="6 7" id="KW-0472">Membrane</keyword>
<evidence type="ECO:0000313" key="9">
    <source>
        <dbReference type="EMBL" id="KAF2167789.1"/>
    </source>
</evidence>
<dbReference type="PANTHER" id="PTHR31806">
    <property type="entry name" value="PURINE-CYTOSINE PERMEASE FCY2-RELATED"/>
    <property type="match status" value="1"/>
</dbReference>